<evidence type="ECO:0000256" key="4">
    <source>
        <dbReference type="ARBA" id="ARBA00023136"/>
    </source>
</evidence>
<feature type="transmembrane region" description="Helical" evidence="5">
    <location>
        <begin position="12"/>
        <end position="33"/>
    </location>
</feature>
<sequence>MGKPFFTLEDAKIAFNLFCCVYGIGTLSMPANFSRAGPALAVVAMLFMAIANIYASVVCSKVLLVAPRSVRTFGDLGEFCLGKPGRAVVIVSQMGVCLLGPCAFLVLGGLLLTNLFPGAFEQSTWIGLMALSVLPVCLIPTLKEGAGVAFAGCLGTLLADIIGITVLLDGMAGHPSVPHPDISFEQVATTFGSLSLAYGAGIVIPALQRQHSDPSRMPRVVGVTLTFISCLFLVLGSTGYSAVGCQIKSNLLFTIYPDAATKMTPLGFKADFGAVVIAYLSMQLHISIAFSLILHPLFYILERLVLGMHQRPESDIENAHFEAVTTPDYERKRDSSKNSVVSLADIEREDFEEDEAASYKGTAVVIRYIVLRVVVVSLLVIASVLLKKHFLDLIDFVGASCITLSCIILPIVFYLSKLWTKVPMYEKVSAILIIVICAALGGYVSYNSGKALFTPSDPKPTDPVFPFCHAEYQFDLYYNKTAARGL</sequence>
<dbReference type="Proteomes" id="UP001146120">
    <property type="component" value="Unassembled WGS sequence"/>
</dbReference>
<keyword evidence="8" id="KW-1185">Reference proteome</keyword>
<feature type="transmembrane region" description="Helical" evidence="5">
    <location>
        <begin position="149"/>
        <end position="168"/>
    </location>
</feature>
<feature type="transmembrane region" description="Helical" evidence="5">
    <location>
        <begin position="39"/>
        <end position="66"/>
    </location>
</feature>
<feature type="transmembrane region" description="Helical" evidence="5">
    <location>
        <begin position="220"/>
        <end position="243"/>
    </location>
</feature>
<name>A0AAV2YLA2_9STRA</name>
<protein>
    <recommendedName>
        <fullName evidence="6">Amino acid transporter transmembrane domain-containing protein</fullName>
    </recommendedName>
</protein>
<evidence type="ECO:0000256" key="5">
    <source>
        <dbReference type="SAM" id="Phobius"/>
    </source>
</evidence>
<dbReference type="Pfam" id="PF01490">
    <property type="entry name" value="Aa_trans"/>
    <property type="match status" value="1"/>
</dbReference>
<dbReference type="PANTHER" id="PTHR22950:SF349">
    <property type="entry name" value="AMINO ACID TRANSPORTER TRANSMEMBRANE DOMAIN-CONTAINING PROTEIN"/>
    <property type="match status" value="1"/>
</dbReference>
<reference evidence="7" key="1">
    <citation type="submission" date="2022-11" db="EMBL/GenBank/DDBJ databases">
        <authorList>
            <person name="Morgan W.R."/>
            <person name="Tartar A."/>
        </authorList>
    </citation>
    <scope>NUCLEOTIDE SEQUENCE</scope>
    <source>
        <strain evidence="7">ARSEF 373</strain>
    </source>
</reference>
<dbReference type="PANTHER" id="PTHR22950">
    <property type="entry name" value="AMINO ACID TRANSPORTER"/>
    <property type="match status" value="1"/>
</dbReference>
<dbReference type="EMBL" id="DAKRPA010000269">
    <property type="protein sequence ID" value="DAZ94092.1"/>
    <property type="molecule type" value="Genomic_DNA"/>
</dbReference>
<evidence type="ECO:0000256" key="2">
    <source>
        <dbReference type="ARBA" id="ARBA00022692"/>
    </source>
</evidence>
<comment type="subcellular location">
    <subcellularLocation>
        <location evidence="1">Membrane</location>
        <topology evidence="1">Multi-pass membrane protein</topology>
    </subcellularLocation>
</comment>
<reference evidence="7" key="2">
    <citation type="journal article" date="2023" name="Microbiol Resour">
        <title>Decontamination and Annotation of the Draft Genome Sequence of the Oomycete Lagenidium giganteum ARSEF 373.</title>
        <authorList>
            <person name="Morgan W.R."/>
            <person name="Tartar A."/>
        </authorList>
    </citation>
    <scope>NUCLEOTIDE SEQUENCE</scope>
    <source>
        <strain evidence="7">ARSEF 373</strain>
    </source>
</reference>
<keyword evidence="4 5" id="KW-0472">Membrane</keyword>
<dbReference type="InterPro" id="IPR013057">
    <property type="entry name" value="AA_transpt_TM"/>
</dbReference>
<dbReference type="GO" id="GO:0005774">
    <property type="term" value="C:vacuolar membrane"/>
    <property type="evidence" value="ECO:0007669"/>
    <property type="project" value="TreeGrafter"/>
</dbReference>
<feature type="transmembrane region" description="Helical" evidence="5">
    <location>
        <begin position="87"/>
        <end position="112"/>
    </location>
</feature>
<accession>A0AAV2YLA2</accession>
<feature type="transmembrane region" description="Helical" evidence="5">
    <location>
        <begin position="393"/>
        <end position="416"/>
    </location>
</feature>
<gene>
    <name evidence="7" type="ORF">N0F65_007926</name>
</gene>
<keyword evidence="3 5" id="KW-1133">Transmembrane helix</keyword>
<dbReference type="GO" id="GO:0015179">
    <property type="term" value="F:L-amino acid transmembrane transporter activity"/>
    <property type="evidence" value="ECO:0007669"/>
    <property type="project" value="TreeGrafter"/>
</dbReference>
<proteinExistence type="predicted"/>
<evidence type="ECO:0000256" key="1">
    <source>
        <dbReference type="ARBA" id="ARBA00004141"/>
    </source>
</evidence>
<keyword evidence="2 5" id="KW-0812">Transmembrane</keyword>
<evidence type="ECO:0000256" key="3">
    <source>
        <dbReference type="ARBA" id="ARBA00022989"/>
    </source>
</evidence>
<evidence type="ECO:0000313" key="8">
    <source>
        <dbReference type="Proteomes" id="UP001146120"/>
    </source>
</evidence>
<feature type="transmembrane region" description="Helical" evidence="5">
    <location>
        <begin position="124"/>
        <end position="142"/>
    </location>
</feature>
<evidence type="ECO:0000259" key="6">
    <source>
        <dbReference type="Pfam" id="PF01490"/>
    </source>
</evidence>
<feature type="transmembrane region" description="Helical" evidence="5">
    <location>
        <begin position="369"/>
        <end position="387"/>
    </location>
</feature>
<feature type="transmembrane region" description="Helical" evidence="5">
    <location>
        <begin position="272"/>
        <end position="301"/>
    </location>
</feature>
<feature type="transmembrane region" description="Helical" evidence="5">
    <location>
        <begin position="428"/>
        <end position="446"/>
    </location>
</feature>
<evidence type="ECO:0000313" key="7">
    <source>
        <dbReference type="EMBL" id="DAZ94092.1"/>
    </source>
</evidence>
<comment type="caution">
    <text evidence="7">The sequence shown here is derived from an EMBL/GenBank/DDBJ whole genome shotgun (WGS) entry which is preliminary data.</text>
</comment>
<organism evidence="7 8">
    <name type="scientific">Lagenidium giganteum</name>
    <dbReference type="NCBI Taxonomy" id="4803"/>
    <lineage>
        <taxon>Eukaryota</taxon>
        <taxon>Sar</taxon>
        <taxon>Stramenopiles</taxon>
        <taxon>Oomycota</taxon>
        <taxon>Peronosporomycetes</taxon>
        <taxon>Pythiales</taxon>
        <taxon>Pythiaceae</taxon>
    </lineage>
</organism>
<feature type="transmembrane region" description="Helical" evidence="5">
    <location>
        <begin position="188"/>
        <end position="208"/>
    </location>
</feature>
<dbReference type="AlphaFoldDB" id="A0AAV2YLA2"/>
<feature type="domain" description="Amino acid transporter transmembrane" evidence="6">
    <location>
        <begin position="14"/>
        <end position="441"/>
    </location>
</feature>